<proteinExistence type="predicted"/>
<evidence type="ECO:0000259" key="1">
    <source>
        <dbReference type="Pfam" id="PF13349"/>
    </source>
</evidence>
<protein>
    <submittedName>
        <fullName evidence="2">DUF4097 family beta strand repeat-containing protein</fullName>
    </submittedName>
</protein>
<dbReference type="Pfam" id="PF13349">
    <property type="entry name" value="DUF4097"/>
    <property type="match status" value="1"/>
</dbReference>
<evidence type="ECO:0000313" key="2">
    <source>
        <dbReference type="EMBL" id="MEN2768838.1"/>
    </source>
</evidence>
<dbReference type="Gene3D" id="2.160.20.120">
    <property type="match status" value="2"/>
</dbReference>
<organism evidence="2 3">
    <name type="scientific">Ornithinibacillus xuwenensis</name>
    <dbReference type="NCBI Taxonomy" id="3144668"/>
    <lineage>
        <taxon>Bacteria</taxon>
        <taxon>Bacillati</taxon>
        <taxon>Bacillota</taxon>
        <taxon>Bacilli</taxon>
        <taxon>Bacillales</taxon>
        <taxon>Bacillaceae</taxon>
        <taxon>Ornithinibacillus</taxon>
    </lineage>
</organism>
<gene>
    <name evidence="2" type="ORF">ABC228_16765</name>
</gene>
<dbReference type="PANTHER" id="PTHR34094">
    <property type="match status" value="1"/>
</dbReference>
<sequence>MENKGFGLLNLLRKTPRETIIQEATIACTRVKNLIMSTSSAEVEVVVHEHPRVDVVLHTYEGGPELKTKHTEDTLTITAKKEEKVTFMLFGNMPKCHLQLKVPKDIAENWDIATASGKISAKQLIANRLNVHATSGAIKLSEISAEKIKSVSVSGKLTIREVKVEQLDFTVTSGSVDVHSVYGDINGEVVSGKVVMKGIKGQQLDVRAGSGRIHLQDVQMQDVDLHASSGKIEAEHLYAETIKAIVSSGKISFQDTRGDIKGHAMSGNIDLTIKENATLDLKAGSGNINLEFQEYELNSMFDIKTGSGSIVANIPMSIEHKEKRSLQGKAGEGEQTIRLRTGSGNVIMYSSKHAASKDVIVTK</sequence>
<dbReference type="RefSeq" id="WP_345826329.1">
    <property type="nucleotide sequence ID" value="NZ_JBDIML010000007.1"/>
</dbReference>
<keyword evidence="3" id="KW-1185">Reference proteome</keyword>
<dbReference type="Proteomes" id="UP001444625">
    <property type="component" value="Unassembled WGS sequence"/>
</dbReference>
<dbReference type="PANTHER" id="PTHR34094:SF1">
    <property type="entry name" value="PROTEIN FAM185A"/>
    <property type="match status" value="1"/>
</dbReference>
<comment type="caution">
    <text evidence="2">The sequence shown here is derived from an EMBL/GenBank/DDBJ whole genome shotgun (WGS) entry which is preliminary data.</text>
</comment>
<evidence type="ECO:0000313" key="3">
    <source>
        <dbReference type="Proteomes" id="UP001444625"/>
    </source>
</evidence>
<feature type="domain" description="DUF4097" evidence="1">
    <location>
        <begin position="184"/>
        <end position="346"/>
    </location>
</feature>
<reference evidence="2 3" key="1">
    <citation type="submission" date="2024-05" db="EMBL/GenBank/DDBJ databases">
        <authorList>
            <person name="Haq I."/>
            <person name="Ullah Z."/>
            <person name="Ahmad R."/>
            <person name="Li M."/>
            <person name="Tong Y."/>
        </authorList>
    </citation>
    <scope>NUCLEOTIDE SEQUENCE [LARGE SCALE GENOMIC DNA]</scope>
    <source>
        <strain evidence="2 3">16A2E</strain>
    </source>
</reference>
<dbReference type="EMBL" id="JBDIML010000007">
    <property type="protein sequence ID" value="MEN2768838.1"/>
    <property type="molecule type" value="Genomic_DNA"/>
</dbReference>
<name>A0ABU9XKM5_9BACI</name>
<dbReference type="InterPro" id="IPR025164">
    <property type="entry name" value="Toastrack_DUF4097"/>
</dbReference>
<accession>A0ABU9XKM5</accession>